<reference evidence="2 3" key="1">
    <citation type="submission" date="2021-01" db="EMBL/GenBank/DDBJ databases">
        <title>Chryseolinea sp. Jin1 Genome sequencing and assembly.</title>
        <authorList>
            <person name="Kim I."/>
        </authorList>
    </citation>
    <scope>NUCLEOTIDE SEQUENCE [LARGE SCALE GENOMIC DNA]</scope>
    <source>
        <strain evidence="2 3">Jin1</strain>
    </source>
</reference>
<gene>
    <name evidence="2" type="ORF">JI741_16025</name>
</gene>
<feature type="transmembrane region" description="Helical" evidence="1">
    <location>
        <begin position="63"/>
        <end position="86"/>
    </location>
</feature>
<evidence type="ECO:0000256" key="1">
    <source>
        <dbReference type="SAM" id="Phobius"/>
    </source>
</evidence>
<keyword evidence="1" id="KW-1133">Transmembrane helix</keyword>
<evidence type="ECO:0000313" key="2">
    <source>
        <dbReference type="EMBL" id="MBL0742734.1"/>
    </source>
</evidence>
<proteinExistence type="predicted"/>
<evidence type="ECO:0000313" key="3">
    <source>
        <dbReference type="Proteomes" id="UP000613030"/>
    </source>
</evidence>
<feature type="transmembrane region" description="Helical" evidence="1">
    <location>
        <begin position="20"/>
        <end position="43"/>
    </location>
</feature>
<organism evidence="2 3">
    <name type="scientific">Chryseolinea lacunae</name>
    <dbReference type="NCBI Taxonomy" id="2801331"/>
    <lineage>
        <taxon>Bacteria</taxon>
        <taxon>Pseudomonadati</taxon>
        <taxon>Bacteroidota</taxon>
        <taxon>Cytophagia</taxon>
        <taxon>Cytophagales</taxon>
        <taxon>Fulvivirgaceae</taxon>
        <taxon>Chryseolinea</taxon>
    </lineage>
</organism>
<accession>A0ABS1KTJ0</accession>
<comment type="caution">
    <text evidence="2">The sequence shown here is derived from an EMBL/GenBank/DDBJ whole genome shotgun (WGS) entry which is preliminary data.</text>
</comment>
<protein>
    <recommendedName>
        <fullName evidence="4">DUF304 domain-containing protein</fullName>
    </recommendedName>
</protein>
<dbReference type="RefSeq" id="WP_202011289.1">
    <property type="nucleotide sequence ID" value="NZ_JAERRB010000005.1"/>
</dbReference>
<keyword evidence="3" id="KW-1185">Reference proteome</keyword>
<keyword evidence="1" id="KW-0812">Transmembrane</keyword>
<sequence length="183" mass="21136">MMITEFVSTDQDFSSRVSKLYLRLALLHPVLAFWLVVLVYSIVYHEGRARRTKLDRIIEGLSYMSATSVVVFIVVVVILVVVELIWLRSYYGKREIVVGLKFNDALKELTLKTKTTSGWEFTKVHKYKDLSFYKDNLSDGMTTSYNTLTLAKGDEVVGHILMNHFTWDIKTQMEIEAKLRSAK</sequence>
<name>A0ABS1KTJ0_9BACT</name>
<evidence type="ECO:0008006" key="4">
    <source>
        <dbReference type="Google" id="ProtNLM"/>
    </source>
</evidence>
<keyword evidence="1" id="KW-0472">Membrane</keyword>
<dbReference type="EMBL" id="JAERRB010000005">
    <property type="protein sequence ID" value="MBL0742734.1"/>
    <property type="molecule type" value="Genomic_DNA"/>
</dbReference>
<dbReference type="Proteomes" id="UP000613030">
    <property type="component" value="Unassembled WGS sequence"/>
</dbReference>